<dbReference type="EMBL" id="FNEZ01000001">
    <property type="protein sequence ID" value="SDJ20411.1"/>
    <property type="molecule type" value="Genomic_DNA"/>
</dbReference>
<gene>
    <name evidence="2" type="ORF">SAMN04487935_0280</name>
</gene>
<dbReference type="RefSeq" id="WP_091391505.1">
    <property type="nucleotide sequence ID" value="NZ_BKAI01000001.1"/>
</dbReference>
<evidence type="ECO:0000259" key="1">
    <source>
        <dbReference type="Pfam" id="PF00571"/>
    </source>
</evidence>
<dbReference type="InterPro" id="IPR000644">
    <property type="entry name" value="CBS_dom"/>
</dbReference>
<dbReference type="STRING" id="1128970.SAMN04487935_0280"/>
<reference evidence="2 3" key="1">
    <citation type="submission" date="2016-10" db="EMBL/GenBank/DDBJ databases">
        <authorList>
            <person name="de Groot N.N."/>
        </authorList>
    </citation>
    <scope>NUCLEOTIDE SEQUENCE [LARGE SCALE GENOMIC DNA]</scope>
    <source>
        <strain evidence="2 3">CGMCC 1.10076</strain>
    </source>
</reference>
<organism evidence="2 3">
    <name type="scientific">Flavobacterium noncentrifugens</name>
    <dbReference type="NCBI Taxonomy" id="1128970"/>
    <lineage>
        <taxon>Bacteria</taxon>
        <taxon>Pseudomonadati</taxon>
        <taxon>Bacteroidota</taxon>
        <taxon>Flavobacteriia</taxon>
        <taxon>Flavobacteriales</taxon>
        <taxon>Flavobacteriaceae</taxon>
        <taxon>Flavobacterium</taxon>
    </lineage>
</organism>
<dbReference type="AlphaFoldDB" id="A0A1G8RTT9"/>
<evidence type="ECO:0000313" key="2">
    <source>
        <dbReference type="EMBL" id="SDJ20411.1"/>
    </source>
</evidence>
<keyword evidence="3" id="KW-1185">Reference proteome</keyword>
<name>A0A1G8RTT9_9FLAO</name>
<dbReference type="OrthoDB" id="1523762at2"/>
<evidence type="ECO:0000313" key="3">
    <source>
        <dbReference type="Proteomes" id="UP000199580"/>
    </source>
</evidence>
<dbReference type="InterPro" id="IPR046342">
    <property type="entry name" value="CBS_dom_sf"/>
</dbReference>
<dbReference type="Pfam" id="PF00571">
    <property type="entry name" value="CBS"/>
    <property type="match status" value="1"/>
</dbReference>
<feature type="domain" description="CBS" evidence="1">
    <location>
        <begin position="81"/>
        <end position="118"/>
    </location>
</feature>
<proteinExistence type="predicted"/>
<dbReference type="SUPFAM" id="SSF54631">
    <property type="entry name" value="CBS-domain pair"/>
    <property type="match status" value="1"/>
</dbReference>
<accession>A0A1G8RTT9</accession>
<protein>
    <submittedName>
        <fullName evidence="2">CBS domain-containing protein</fullName>
    </submittedName>
</protein>
<dbReference type="Proteomes" id="UP000199580">
    <property type="component" value="Unassembled WGS sequence"/>
</dbReference>
<sequence>MTEIRDYITNDYKALSSSENIASVQDFFHELNFTHFPVLEEGIYLGSIAAEDIETFDGDKSISDYRFTLEGFYARNSMIWLDVLEVFAKNHTNLVPVLDENNGYVGYYEIEDIIKFFHETPFLKEQGGIIVIKKGVLDYSMSQITQIVESNNGKLLGLFVSDADAQTVEITVKISLGAMNEIIQTFRRYNYEIISEHQEDNYINALKERSDYLDKYLNI</sequence>
<dbReference type="Gene3D" id="3.10.580.10">
    <property type="entry name" value="CBS-domain"/>
    <property type="match status" value="1"/>
</dbReference>